<organism evidence="1 2">
    <name type="scientific">Sumerlaea chitinivorans</name>
    <dbReference type="NCBI Taxonomy" id="2250252"/>
    <lineage>
        <taxon>Bacteria</taxon>
        <taxon>Candidatus Sumerlaeota</taxon>
        <taxon>Candidatus Sumerlaeia</taxon>
        <taxon>Candidatus Sumerlaeales</taxon>
        <taxon>Candidatus Sumerlaeaceae</taxon>
        <taxon>Candidatus Sumerlaea</taxon>
    </lineage>
</organism>
<proteinExistence type="predicted"/>
<evidence type="ECO:0000313" key="1">
    <source>
        <dbReference type="EMBL" id="AXA36756.1"/>
    </source>
</evidence>
<dbReference type="KEGG" id="schv:BRCON_1979"/>
<dbReference type="Proteomes" id="UP000262583">
    <property type="component" value="Chromosome"/>
</dbReference>
<sequence length="168" mass="19431">MPKKRPDITESLYYDKYYVIKKSRAQMLAQEAIRQLTEEMGPGEGTLEVTDILERMCAIQGKQYFCLNLDEEASLKAMKTYYTAKYDRETAEACIGYIMKKEVGRELVFKGKCLTRGRVVDVWHHPDGGKVFEVKDKDGTQYTVPESWVVKWLEPEAPEPPKEEPPQE</sequence>
<gene>
    <name evidence="1" type="ORF">BRCON_1979</name>
</gene>
<dbReference type="EMBL" id="CP030759">
    <property type="protein sequence ID" value="AXA36756.1"/>
    <property type="molecule type" value="Genomic_DNA"/>
</dbReference>
<accession>A0A2Z4Y6X6</accession>
<dbReference type="AlphaFoldDB" id="A0A2Z4Y6X6"/>
<reference evidence="1 2" key="1">
    <citation type="submission" date="2018-05" db="EMBL/GenBank/DDBJ databases">
        <title>A metagenomic window into the 2 km-deep terrestrial subsurface aquifer revealed taxonomically and functionally diverse microbial community comprising novel uncultured bacterial lineages.</title>
        <authorList>
            <person name="Kadnikov V.V."/>
            <person name="Mardanov A.V."/>
            <person name="Beletsky A.V."/>
            <person name="Banks D."/>
            <person name="Pimenov N.V."/>
            <person name="Frank Y.A."/>
            <person name="Karnachuk O.V."/>
            <person name="Ravin N.V."/>
        </authorList>
    </citation>
    <scope>NUCLEOTIDE SEQUENCE [LARGE SCALE GENOMIC DNA]</scope>
    <source>
        <strain evidence="1">BY</strain>
    </source>
</reference>
<protein>
    <submittedName>
        <fullName evidence="1">Uncharacterized protein</fullName>
    </submittedName>
</protein>
<name>A0A2Z4Y6X6_SUMC1</name>
<evidence type="ECO:0000313" key="2">
    <source>
        <dbReference type="Proteomes" id="UP000262583"/>
    </source>
</evidence>